<sequence>MRFRLERLTHQHVDRFVRTQLAAGRGPVTLRRCIATLSNALNDAIRQRRLTHNAARYTAIPLPHRAERPCWTIEETVAFLRYCRQVDDPLTELFEVLICTGMRKGEALGLHWADVDLQARLLFVRHTLVAVDNSRLVLSTPKTPGSRDWIALSSRAVAALRRCARRQRATAITGRASNDRGLVFCRPEGQPIRPERVLRRFYELAEAAGVPRIRVHDLRHLAATIMIASGVPLAMVSKTLRHSTFSTTVDIYGHLTRQAAQGAVDATATALEAAERTARGTPPGRRSHATILRP</sequence>
<accession>A0ABQ5R3R7</accession>
<keyword evidence="3" id="KW-0233">DNA recombination</keyword>
<dbReference type="RefSeq" id="WP_281901768.1">
    <property type="nucleotide sequence ID" value="NZ_BSDI01000040.1"/>
</dbReference>
<comment type="caution">
    <text evidence="6">The sequence shown here is derived from an EMBL/GenBank/DDBJ whole genome shotgun (WGS) entry which is preliminary data.</text>
</comment>
<organism evidence="6 7">
    <name type="scientific">Phytohabitans aurantiacus</name>
    <dbReference type="NCBI Taxonomy" id="3016789"/>
    <lineage>
        <taxon>Bacteria</taxon>
        <taxon>Bacillati</taxon>
        <taxon>Actinomycetota</taxon>
        <taxon>Actinomycetes</taxon>
        <taxon>Micromonosporales</taxon>
        <taxon>Micromonosporaceae</taxon>
    </lineage>
</organism>
<dbReference type="InterPro" id="IPR013762">
    <property type="entry name" value="Integrase-like_cat_sf"/>
</dbReference>
<protein>
    <recommendedName>
        <fullName evidence="5">Tyr recombinase domain-containing protein</fullName>
    </recommendedName>
</protein>
<gene>
    <name evidence="6" type="ORF">Pa4123_63360</name>
</gene>
<dbReference type="Gene3D" id="1.10.150.130">
    <property type="match status" value="1"/>
</dbReference>
<proteinExistence type="inferred from homology"/>
<dbReference type="PANTHER" id="PTHR30349:SF64">
    <property type="entry name" value="PROPHAGE INTEGRASE INTD-RELATED"/>
    <property type="match status" value="1"/>
</dbReference>
<name>A0ABQ5R3R7_9ACTN</name>
<feature type="domain" description="Tyr recombinase" evidence="5">
    <location>
        <begin position="66"/>
        <end position="265"/>
    </location>
</feature>
<dbReference type="CDD" id="cd01189">
    <property type="entry name" value="INT_ICEBs1_C_like"/>
    <property type="match status" value="1"/>
</dbReference>
<evidence type="ECO:0000256" key="4">
    <source>
        <dbReference type="SAM" id="MobiDB-lite"/>
    </source>
</evidence>
<dbReference type="PROSITE" id="PS51898">
    <property type="entry name" value="TYR_RECOMBINASE"/>
    <property type="match status" value="1"/>
</dbReference>
<dbReference type="PANTHER" id="PTHR30349">
    <property type="entry name" value="PHAGE INTEGRASE-RELATED"/>
    <property type="match status" value="1"/>
</dbReference>
<keyword evidence="7" id="KW-1185">Reference proteome</keyword>
<dbReference type="Gene3D" id="1.10.443.10">
    <property type="entry name" value="Intergrase catalytic core"/>
    <property type="match status" value="1"/>
</dbReference>
<comment type="similarity">
    <text evidence="1">Belongs to the 'phage' integrase family.</text>
</comment>
<evidence type="ECO:0000259" key="5">
    <source>
        <dbReference type="PROSITE" id="PS51898"/>
    </source>
</evidence>
<dbReference type="InterPro" id="IPR010998">
    <property type="entry name" value="Integrase_recombinase_N"/>
</dbReference>
<dbReference type="Pfam" id="PF00589">
    <property type="entry name" value="Phage_integrase"/>
    <property type="match status" value="1"/>
</dbReference>
<dbReference type="SUPFAM" id="SSF56349">
    <property type="entry name" value="DNA breaking-rejoining enzymes"/>
    <property type="match status" value="1"/>
</dbReference>
<evidence type="ECO:0000313" key="6">
    <source>
        <dbReference type="EMBL" id="GLI01060.1"/>
    </source>
</evidence>
<reference evidence="6" key="1">
    <citation type="submission" date="2022-12" db="EMBL/GenBank/DDBJ databases">
        <title>New Phytohabitans aurantiacus sp. RD004123 nov., an actinomycete isolated from soil.</title>
        <authorList>
            <person name="Triningsih D.W."/>
            <person name="Harunari E."/>
            <person name="Igarashi Y."/>
        </authorList>
    </citation>
    <scope>NUCLEOTIDE SEQUENCE</scope>
    <source>
        <strain evidence="6">RD004123</strain>
    </source>
</reference>
<evidence type="ECO:0000256" key="1">
    <source>
        <dbReference type="ARBA" id="ARBA00008857"/>
    </source>
</evidence>
<dbReference type="InterPro" id="IPR002104">
    <property type="entry name" value="Integrase_catalytic"/>
</dbReference>
<evidence type="ECO:0000256" key="3">
    <source>
        <dbReference type="ARBA" id="ARBA00023172"/>
    </source>
</evidence>
<dbReference type="InterPro" id="IPR011010">
    <property type="entry name" value="DNA_brk_join_enz"/>
</dbReference>
<dbReference type="InterPro" id="IPR050090">
    <property type="entry name" value="Tyrosine_recombinase_XerCD"/>
</dbReference>
<dbReference type="Proteomes" id="UP001144280">
    <property type="component" value="Unassembled WGS sequence"/>
</dbReference>
<evidence type="ECO:0000256" key="2">
    <source>
        <dbReference type="ARBA" id="ARBA00023125"/>
    </source>
</evidence>
<evidence type="ECO:0000313" key="7">
    <source>
        <dbReference type="Proteomes" id="UP001144280"/>
    </source>
</evidence>
<feature type="region of interest" description="Disordered" evidence="4">
    <location>
        <begin position="275"/>
        <end position="294"/>
    </location>
</feature>
<keyword evidence="2" id="KW-0238">DNA-binding</keyword>
<dbReference type="EMBL" id="BSDI01000040">
    <property type="protein sequence ID" value="GLI01060.1"/>
    <property type="molecule type" value="Genomic_DNA"/>
</dbReference>